<dbReference type="GO" id="GO:0019165">
    <property type="term" value="F:thiamine kinase activity"/>
    <property type="evidence" value="ECO:0007669"/>
    <property type="project" value="UniProtKB-UniRule"/>
</dbReference>
<evidence type="ECO:0000259" key="6">
    <source>
        <dbReference type="Pfam" id="PF01636"/>
    </source>
</evidence>
<evidence type="ECO:0000256" key="4">
    <source>
        <dbReference type="ARBA" id="ARBA00022840"/>
    </source>
</evidence>
<comment type="function">
    <text evidence="5">Catalyzes the phosphorylation of thiamine to thiamine phosphate.</text>
</comment>
<evidence type="ECO:0000313" key="7">
    <source>
        <dbReference type="EMBL" id="WLS80465.1"/>
    </source>
</evidence>
<dbReference type="InterPro" id="IPR014093">
    <property type="entry name" value="Thiamine_kinase"/>
</dbReference>
<dbReference type="GO" id="GO:0009229">
    <property type="term" value="P:thiamine diphosphate biosynthetic process"/>
    <property type="evidence" value="ECO:0007669"/>
    <property type="project" value="UniProtKB-UniRule"/>
</dbReference>
<dbReference type="RefSeq" id="WP_306212202.1">
    <property type="nucleotide sequence ID" value="NZ_CP132353.1"/>
</dbReference>
<dbReference type="SUPFAM" id="SSF56112">
    <property type="entry name" value="Protein kinase-like (PK-like)"/>
    <property type="match status" value="1"/>
</dbReference>
<keyword evidence="1 5" id="KW-0808">Transferase</keyword>
<evidence type="ECO:0000256" key="1">
    <source>
        <dbReference type="ARBA" id="ARBA00022679"/>
    </source>
</evidence>
<protein>
    <recommendedName>
        <fullName evidence="5">Thiamine kinase</fullName>
        <ecNumber evidence="5">2.7.1.89</ecNumber>
    </recommendedName>
</protein>
<keyword evidence="3 5" id="KW-0418">Kinase</keyword>
<comment type="similarity">
    <text evidence="5">Belongs to the thiamine kinase family.</text>
</comment>
<keyword evidence="8" id="KW-1185">Reference proteome</keyword>
<sequence length="307" mass="34311">MSYSIDPALGRVITQQFPAAESAGSFFPLSGLTGQTGKVIIGEKVLLARHQHPVNVIPGVDRRREYHILRKLSGSGLGPAVYGFAEGWLLLGWQPGEVLSPHQFLQQLEALVPLVTRLHSQPLSGYRLSLPRLLEQYWLLSHPGRRHCGWLRVLRRLQRQGEPKPLRLALLHMDIHAGNLISSQPLKGRETASKGDEMLSEGDAGIITVSQPLRLIDWEYASDGDVALELAAIVAGNGLNGQQQAQLTAAYAAAQQLNPAVLARQMQRWQPWLMLLMASWYELRWQQTQEETFFTLAAQAWQRLLSE</sequence>
<proteinExistence type="inferred from homology"/>
<organism evidence="7 8">
    <name type="scientific">Erwinia pyri</name>
    <dbReference type="NCBI Taxonomy" id="3062598"/>
    <lineage>
        <taxon>Bacteria</taxon>
        <taxon>Pseudomonadati</taxon>
        <taxon>Pseudomonadota</taxon>
        <taxon>Gammaproteobacteria</taxon>
        <taxon>Enterobacterales</taxon>
        <taxon>Erwiniaceae</taxon>
        <taxon>Erwinia</taxon>
    </lineage>
</organism>
<dbReference type="GO" id="GO:0006772">
    <property type="term" value="P:thiamine metabolic process"/>
    <property type="evidence" value="ECO:0007669"/>
    <property type="project" value="InterPro"/>
</dbReference>
<dbReference type="GO" id="GO:0005524">
    <property type="term" value="F:ATP binding"/>
    <property type="evidence" value="ECO:0007669"/>
    <property type="project" value="UniProtKB-KW"/>
</dbReference>
<dbReference type="InterPro" id="IPR002575">
    <property type="entry name" value="Aminoglycoside_PTrfase"/>
</dbReference>
<dbReference type="EMBL" id="CP132353">
    <property type="protein sequence ID" value="WLS80465.1"/>
    <property type="molecule type" value="Genomic_DNA"/>
</dbReference>
<feature type="domain" description="Aminoglycoside phosphotransferase" evidence="6">
    <location>
        <begin position="61"/>
        <end position="183"/>
    </location>
</feature>
<evidence type="ECO:0000256" key="3">
    <source>
        <dbReference type="ARBA" id="ARBA00022777"/>
    </source>
</evidence>
<comment type="catalytic activity">
    <reaction evidence="5">
        <text>thiamine + ATP = thiamine phosphate + ADP + H(+)</text>
        <dbReference type="Rhea" id="RHEA:12012"/>
        <dbReference type="ChEBI" id="CHEBI:15378"/>
        <dbReference type="ChEBI" id="CHEBI:18385"/>
        <dbReference type="ChEBI" id="CHEBI:30616"/>
        <dbReference type="ChEBI" id="CHEBI:37575"/>
        <dbReference type="ChEBI" id="CHEBI:456216"/>
        <dbReference type="EC" id="2.7.1.89"/>
    </reaction>
</comment>
<reference evidence="7 8" key="1">
    <citation type="submission" date="2023-07" db="EMBL/GenBank/DDBJ databases">
        <title>Pathogenic bacteria of pear tree diseases.</title>
        <authorList>
            <person name="Zhang Z."/>
            <person name="He L."/>
            <person name="Huang R."/>
        </authorList>
    </citation>
    <scope>NUCLEOTIDE SEQUENCE [LARGE SCALE GENOMIC DNA]</scope>
    <source>
        <strain evidence="7 8">DE2</strain>
    </source>
</reference>
<comment type="pathway">
    <text evidence="5">Cofactor biosynthesis; thiamine diphosphate biosynthesis; thiamine phosphate from thiamine: step 1/1.</text>
</comment>
<dbReference type="KEGG" id="epi:Q3V30_08295"/>
<evidence type="ECO:0000313" key="8">
    <source>
        <dbReference type="Proteomes" id="UP001228139"/>
    </source>
</evidence>
<dbReference type="HAMAP" id="MF_01604">
    <property type="entry name" value="Thiamine_kinase"/>
    <property type="match status" value="1"/>
</dbReference>
<gene>
    <name evidence="5" type="primary">thiK</name>
    <name evidence="7" type="ORF">Q3V30_08295</name>
</gene>
<dbReference type="Pfam" id="PF01636">
    <property type="entry name" value="APH"/>
    <property type="match status" value="1"/>
</dbReference>
<dbReference type="InterPro" id="IPR011009">
    <property type="entry name" value="Kinase-like_dom_sf"/>
</dbReference>
<name>A0AA50HRX8_9GAMM</name>
<keyword evidence="2 5" id="KW-0547">Nucleotide-binding</keyword>
<dbReference type="AlphaFoldDB" id="A0AA50HRX8"/>
<evidence type="ECO:0000256" key="2">
    <source>
        <dbReference type="ARBA" id="ARBA00022741"/>
    </source>
</evidence>
<keyword evidence="4 5" id="KW-0067">ATP-binding</keyword>
<accession>A0AA50HRX8</accession>
<evidence type="ECO:0000256" key="5">
    <source>
        <dbReference type="HAMAP-Rule" id="MF_01604"/>
    </source>
</evidence>
<dbReference type="Gene3D" id="3.90.1200.10">
    <property type="match status" value="1"/>
</dbReference>
<dbReference type="EC" id="2.7.1.89" evidence="5"/>
<dbReference type="Proteomes" id="UP001228139">
    <property type="component" value="Chromosome"/>
</dbReference>